<dbReference type="GO" id="GO:0043171">
    <property type="term" value="P:peptide catabolic process"/>
    <property type="evidence" value="ECO:0007669"/>
    <property type="project" value="TreeGrafter"/>
</dbReference>
<dbReference type="Pfam" id="PF16187">
    <property type="entry name" value="Peptidase_M16_M"/>
    <property type="match status" value="1"/>
</dbReference>
<dbReference type="InterPro" id="IPR032632">
    <property type="entry name" value="Peptidase_M16_M"/>
</dbReference>
<evidence type="ECO:0000256" key="1">
    <source>
        <dbReference type="ARBA" id="ARBA00022723"/>
    </source>
</evidence>
<evidence type="ECO:0000313" key="4">
    <source>
        <dbReference type="EMBL" id="KAF5725151.1"/>
    </source>
</evidence>
<feature type="domain" description="Peptidase M16 middle/third" evidence="3">
    <location>
        <begin position="56"/>
        <end position="286"/>
    </location>
</feature>
<dbReference type="OrthoDB" id="5086540at2759"/>
<organism evidence="4 5">
    <name type="scientific">Fusarium mundagurra</name>
    <dbReference type="NCBI Taxonomy" id="1567541"/>
    <lineage>
        <taxon>Eukaryota</taxon>
        <taxon>Fungi</taxon>
        <taxon>Dikarya</taxon>
        <taxon>Ascomycota</taxon>
        <taxon>Pezizomycotina</taxon>
        <taxon>Sordariomycetes</taxon>
        <taxon>Hypocreomycetidae</taxon>
        <taxon>Hypocreales</taxon>
        <taxon>Nectriaceae</taxon>
        <taxon>Fusarium</taxon>
        <taxon>Fusarium fujikuroi species complex</taxon>
    </lineage>
</organism>
<name>A0A8H5Z8B9_9HYPO</name>
<dbReference type="Gene3D" id="3.30.830.10">
    <property type="entry name" value="Metalloenzyme, LuxS/M16 peptidase-like"/>
    <property type="match status" value="3"/>
</dbReference>
<dbReference type="PANTHER" id="PTHR43690:SF18">
    <property type="entry name" value="INSULIN-DEGRADING ENZYME-RELATED"/>
    <property type="match status" value="1"/>
</dbReference>
<dbReference type="GO" id="GO:0004222">
    <property type="term" value="F:metalloendopeptidase activity"/>
    <property type="evidence" value="ECO:0007669"/>
    <property type="project" value="TreeGrafter"/>
</dbReference>
<dbReference type="SUPFAM" id="SSF63411">
    <property type="entry name" value="LuxS/MPP-like metallohydrolase"/>
    <property type="match status" value="2"/>
</dbReference>
<feature type="region of interest" description="Disordered" evidence="2">
    <location>
        <begin position="374"/>
        <end position="394"/>
    </location>
</feature>
<dbReference type="GO" id="GO:0005739">
    <property type="term" value="C:mitochondrion"/>
    <property type="evidence" value="ECO:0007669"/>
    <property type="project" value="TreeGrafter"/>
</dbReference>
<dbReference type="InterPro" id="IPR011249">
    <property type="entry name" value="Metalloenz_LuxS/M16"/>
</dbReference>
<protein>
    <submittedName>
        <fullName evidence="4">Insulysin</fullName>
    </submittedName>
</protein>
<keyword evidence="5" id="KW-1185">Reference proteome</keyword>
<dbReference type="GO" id="GO:0046872">
    <property type="term" value="F:metal ion binding"/>
    <property type="evidence" value="ECO:0007669"/>
    <property type="project" value="UniProtKB-KW"/>
</dbReference>
<evidence type="ECO:0000313" key="5">
    <source>
        <dbReference type="Proteomes" id="UP000544331"/>
    </source>
</evidence>
<gene>
    <name evidence="4" type="ORF">FMUND_113</name>
</gene>
<keyword evidence="1" id="KW-0479">Metal-binding</keyword>
<evidence type="ECO:0000256" key="2">
    <source>
        <dbReference type="SAM" id="MobiDB-lite"/>
    </source>
</evidence>
<dbReference type="AlphaFoldDB" id="A0A8H5Z8B9"/>
<dbReference type="InterPro" id="IPR050626">
    <property type="entry name" value="Peptidase_M16"/>
</dbReference>
<feature type="compositionally biased region" description="Basic and acidic residues" evidence="2">
    <location>
        <begin position="379"/>
        <end position="394"/>
    </location>
</feature>
<dbReference type="Proteomes" id="UP000544331">
    <property type="component" value="Unassembled WGS sequence"/>
</dbReference>
<proteinExistence type="predicted"/>
<sequence>MSYIRSKGWANGLNAGAYSMCPGTLDIFDMQVRLTEDGLKNYPEIVKIFFPYIAPASVMQKTLPREWLLSGHSRLREFAPDQIEKALAMIRPDNSCMVIVSRNYPGDWDWKEKWYGTEYRHDNIPDDLMQECKRAFAVSPQDRLPTLHLPHKNQFIPNEPEVEKQEMDEQALNPRVIRNDSIARTQWKKDDIFWVPRANVIVSLKTPLFYASAENNVKARLFLDLVHDALEMYSYDAELAGLQYKVRLDSRGLFLDVSGYNDKLPMLLDQIVTTMRDLDIKTYRLRLEDRDIRTKTLIRGPAFDQLLTKEPFGYIVFRMPRTFLMTYGFHFLIQTQRDAAQIKLLTKLEVMEFLNRRLKRVPSRRDRLSIHLQTQGKAEGVDKRQEEAQKNAKM</sequence>
<dbReference type="GO" id="GO:0051603">
    <property type="term" value="P:proteolysis involved in protein catabolic process"/>
    <property type="evidence" value="ECO:0007669"/>
    <property type="project" value="TreeGrafter"/>
</dbReference>
<dbReference type="EMBL" id="JAAOAN010000012">
    <property type="protein sequence ID" value="KAF5725151.1"/>
    <property type="molecule type" value="Genomic_DNA"/>
</dbReference>
<evidence type="ECO:0000259" key="3">
    <source>
        <dbReference type="Pfam" id="PF16187"/>
    </source>
</evidence>
<dbReference type="PANTHER" id="PTHR43690">
    <property type="entry name" value="NARDILYSIN"/>
    <property type="match status" value="1"/>
</dbReference>
<dbReference type="GO" id="GO:0005829">
    <property type="term" value="C:cytosol"/>
    <property type="evidence" value="ECO:0007669"/>
    <property type="project" value="TreeGrafter"/>
</dbReference>
<accession>A0A8H5Z8B9</accession>
<reference evidence="4 5" key="1">
    <citation type="submission" date="2020-05" db="EMBL/GenBank/DDBJ databases">
        <title>Identification and distribution of gene clusters putatively required for synthesis of sphingolipid metabolism inhibitors in phylogenetically diverse species of the filamentous fungus Fusarium.</title>
        <authorList>
            <person name="Kim H.-S."/>
            <person name="Busman M."/>
            <person name="Brown D.W."/>
            <person name="Divon H."/>
            <person name="Uhlig S."/>
            <person name="Proctor R.H."/>
        </authorList>
    </citation>
    <scope>NUCLEOTIDE SEQUENCE [LARGE SCALE GENOMIC DNA]</scope>
    <source>
        <strain evidence="4 5">NRRL 66235</strain>
    </source>
</reference>
<comment type="caution">
    <text evidence="4">The sequence shown here is derived from an EMBL/GenBank/DDBJ whole genome shotgun (WGS) entry which is preliminary data.</text>
</comment>